<feature type="region of interest" description="Disordered" evidence="1">
    <location>
        <begin position="43"/>
        <end position="68"/>
    </location>
</feature>
<accession>A0ABZ2KMV0</accession>
<name>A0ABZ2KMV0_9BACT</name>
<evidence type="ECO:0000256" key="2">
    <source>
        <dbReference type="SAM" id="SignalP"/>
    </source>
</evidence>
<dbReference type="Proteomes" id="UP001379533">
    <property type="component" value="Chromosome"/>
</dbReference>
<dbReference type="PROSITE" id="PS51257">
    <property type="entry name" value="PROKAR_LIPOPROTEIN"/>
    <property type="match status" value="1"/>
</dbReference>
<keyword evidence="4" id="KW-1185">Reference proteome</keyword>
<keyword evidence="2" id="KW-0732">Signal</keyword>
<feature type="signal peptide" evidence="2">
    <location>
        <begin position="1"/>
        <end position="23"/>
    </location>
</feature>
<proteinExistence type="predicted"/>
<evidence type="ECO:0000313" key="3">
    <source>
        <dbReference type="EMBL" id="WXA98405.1"/>
    </source>
</evidence>
<reference evidence="3 4" key="1">
    <citation type="submission" date="2021-12" db="EMBL/GenBank/DDBJ databases">
        <title>Discovery of the Pendulisporaceae a myxobacterial family with distinct sporulation behavior and unique specialized metabolism.</title>
        <authorList>
            <person name="Garcia R."/>
            <person name="Popoff A."/>
            <person name="Bader C.D."/>
            <person name="Loehr J."/>
            <person name="Walesch S."/>
            <person name="Walt C."/>
            <person name="Boldt J."/>
            <person name="Bunk B."/>
            <person name="Haeckl F.J.F.P.J."/>
            <person name="Gunesch A.P."/>
            <person name="Birkelbach J."/>
            <person name="Nuebel U."/>
            <person name="Pietschmann T."/>
            <person name="Bach T."/>
            <person name="Mueller R."/>
        </authorList>
    </citation>
    <scope>NUCLEOTIDE SEQUENCE [LARGE SCALE GENOMIC DNA]</scope>
    <source>
        <strain evidence="3 4">MSr12523</strain>
    </source>
</reference>
<gene>
    <name evidence="3" type="ORF">LZC95_16400</name>
</gene>
<sequence>MKALRKHRRLLAAFAVFGMLAGAACTYDFHAFDPLDGNGFDASLDHSTGNDSGPGSEDAGQDVDANLPTCSAKPPPRCLSEAGACGSNCTATKERCRQNCPLLNPRPCQAECDNAEVSCKVGCRSTCTECTRDAGCEQGDVRRCDDAVNGRDAGPDA</sequence>
<protein>
    <submittedName>
        <fullName evidence="3">Uncharacterized protein</fullName>
    </submittedName>
</protein>
<evidence type="ECO:0000313" key="4">
    <source>
        <dbReference type="Proteomes" id="UP001379533"/>
    </source>
</evidence>
<evidence type="ECO:0000256" key="1">
    <source>
        <dbReference type="SAM" id="MobiDB-lite"/>
    </source>
</evidence>
<dbReference type="RefSeq" id="WP_394849019.1">
    <property type="nucleotide sequence ID" value="NZ_CP089982.1"/>
</dbReference>
<feature type="chain" id="PRO_5045742170" evidence="2">
    <location>
        <begin position="24"/>
        <end position="157"/>
    </location>
</feature>
<dbReference type="EMBL" id="CP089982">
    <property type="protein sequence ID" value="WXA98405.1"/>
    <property type="molecule type" value="Genomic_DNA"/>
</dbReference>
<organism evidence="3 4">
    <name type="scientific">Pendulispora brunnea</name>
    <dbReference type="NCBI Taxonomy" id="2905690"/>
    <lineage>
        <taxon>Bacteria</taxon>
        <taxon>Pseudomonadati</taxon>
        <taxon>Myxococcota</taxon>
        <taxon>Myxococcia</taxon>
        <taxon>Myxococcales</taxon>
        <taxon>Sorangiineae</taxon>
        <taxon>Pendulisporaceae</taxon>
        <taxon>Pendulispora</taxon>
    </lineage>
</organism>